<organism evidence="1 2">
    <name type="scientific">Smallanthus sonchifolius</name>
    <dbReference type="NCBI Taxonomy" id="185202"/>
    <lineage>
        <taxon>Eukaryota</taxon>
        <taxon>Viridiplantae</taxon>
        <taxon>Streptophyta</taxon>
        <taxon>Embryophyta</taxon>
        <taxon>Tracheophyta</taxon>
        <taxon>Spermatophyta</taxon>
        <taxon>Magnoliopsida</taxon>
        <taxon>eudicotyledons</taxon>
        <taxon>Gunneridae</taxon>
        <taxon>Pentapetalae</taxon>
        <taxon>asterids</taxon>
        <taxon>campanulids</taxon>
        <taxon>Asterales</taxon>
        <taxon>Asteraceae</taxon>
        <taxon>Asteroideae</taxon>
        <taxon>Heliantheae alliance</taxon>
        <taxon>Millerieae</taxon>
        <taxon>Smallanthus</taxon>
    </lineage>
</organism>
<dbReference type="Proteomes" id="UP001056120">
    <property type="component" value="Linkage Group LG28"/>
</dbReference>
<gene>
    <name evidence="1" type="ORF">L1987_82638</name>
</gene>
<reference evidence="2" key="1">
    <citation type="journal article" date="2022" name="Mol. Ecol. Resour.">
        <title>The genomes of chicory, endive, great burdock and yacon provide insights into Asteraceae palaeo-polyploidization history and plant inulin production.</title>
        <authorList>
            <person name="Fan W."/>
            <person name="Wang S."/>
            <person name="Wang H."/>
            <person name="Wang A."/>
            <person name="Jiang F."/>
            <person name="Liu H."/>
            <person name="Zhao H."/>
            <person name="Xu D."/>
            <person name="Zhang Y."/>
        </authorList>
    </citation>
    <scope>NUCLEOTIDE SEQUENCE [LARGE SCALE GENOMIC DNA]</scope>
    <source>
        <strain evidence="2">cv. Yunnan</strain>
    </source>
</reference>
<keyword evidence="2" id="KW-1185">Reference proteome</keyword>
<accession>A0ACB8YBR7</accession>
<evidence type="ECO:0000313" key="2">
    <source>
        <dbReference type="Proteomes" id="UP001056120"/>
    </source>
</evidence>
<dbReference type="EMBL" id="CM042045">
    <property type="protein sequence ID" value="KAI3682573.1"/>
    <property type="molecule type" value="Genomic_DNA"/>
</dbReference>
<proteinExistence type="predicted"/>
<name>A0ACB8YBR7_9ASTR</name>
<comment type="caution">
    <text evidence="1">The sequence shown here is derived from an EMBL/GenBank/DDBJ whole genome shotgun (WGS) entry which is preliminary data.</text>
</comment>
<evidence type="ECO:0000313" key="1">
    <source>
        <dbReference type="EMBL" id="KAI3682573.1"/>
    </source>
</evidence>
<protein>
    <submittedName>
        <fullName evidence="1">Uncharacterized protein</fullName>
    </submittedName>
</protein>
<sequence>MPKRTSSYTGMSLSLRGQFANNRKYRVPKVRNSGRRQTLCPSFKVYNRNHNFKRRLLRRHISSDLHPQ</sequence>
<reference evidence="1 2" key="2">
    <citation type="journal article" date="2022" name="Mol. Ecol. Resour.">
        <title>The genomes of chicory, endive, great burdock and yacon provide insights into Asteraceae paleo-polyploidization history and plant inulin production.</title>
        <authorList>
            <person name="Fan W."/>
            <person name="Wang S."/>
            <person name="Wang H."/>
            <person name="Wang A."/>
            <person name="Jiang F."/>
            <person name="Liu H."/>
            <person name="Zhao H."/>
            <person name="Xu D."/>
            <person name="Zhang Y."/>
        </authorList>
    </citation>
    <scope>NUCLEOTIDE SEQUENCE [LARGE SCALE GENOMIC DNA]</scope>
    <source>
        <strain evidence="2">cv. Yunnan</strain>
        <tissue evidence="1">Leaves</tissue>
    </source>
</reference>